<evidence type="ECO:0000313" key="2">
    <source>
        <dbReference type="EMBL" id="KAL0058116.1"/>
    </source>
</evidence>
<evidence type="ECO:0000313" key="3">
    <source>
        <dbReference type="Proteomes" id="UP001437256"/>
    </source>
</evidence>
<accession>A0ABR2Z8X8</accession>
<feature type="region of interest" description="Disordered" evidence="1">
    <location>
        <begin position="202"/>
        <end position="257"/>
    </location>
</feature>
<dbReference type="Proteomes" id="UP001437256">
    <property type="component" value="Unassembled WGS sequence"/>
</dbReference>
<name>A0ABR2Z8X8_9AGAR</name>
<reference evidence="2 3" key="1">
    <citation type="submission" date="2024-05" db="EMBL/GenBank/DDBJ databases">
        <title>A draft genome resource for the thread blight pathogen Marasmius tenuissimus strain MS-2.</title>
        <authorList>
            <person name="Yulfo-Soto G.E."/>
            <person name="Baruah I.K."/>
            <person name="Amoako-Attah I."/>
            <person name="Bukari Y."/>
            <person name="Meinhardt L.W."/>
            <person name="Bailey B.A."/>
            <person name="Cohen S.P."/>
        </authorList>
    </citation>
    <scope>NUCLEOTIDE SEQUENCE [LARGE SCALE GENOMIC DNA]</scope>
    <source>
        <strain evidence="2 3">MS-2</strain>
    </source>
</reference>
<evidence type="ECO:0000256" key="1">
    <source>
        <dbReference type="SAM" id="MobiDB-lite"/>
    </source>
</evidence>
<protein>
    <submittedName>
        <fullName evidence="2">Uncharacterized protein</fullName>
    </submittedName>
</protein>
<dbReference type="EMBL" id="JBBXMP010000362">
    <property type="protein sequence ID" value="KAL0058116.1"/>
    <property type="molecule type" value="Genomic_DNA"/>
</dbReference>
<proteinExistence type="predicted"/>
<sequence>MQSGMSARPQHIKLSYREQLRHFLTYVEEEEACNMSRPWSLSSELEDTLRQTFEDVKFEWEDLDGTRWTSKDSSPEDRSISPSREASCSEISPRSVVTERAPAPTTLEPSPVIFDSTEARVLGNRTNGQCLQSRTLSLTPTSLPELSRTFQLRDLPYIDGESSKVFSRPSILTTNTIGANSHNGENSLRTPSCQLGRVISFQGSAPEPDDSPDVTWAFSNSLSPETPKRAKSSWDENSPFRTPTSRPKLTRTPSYRQLDFEDDESDRIFMRFFD</sequence>
<gene>
    <name evidence="2" type="ORF">AAF712_015228</name>
</gene>
<feature type="compositionally biased region" description="Basic and acidic residues" evidence="1">
    <location>
        <begin position="69"/>
        <end position="79"/>
    </location>
</feature>
<feature type="compositionally biased region" description="Polar residues" evidence="1">
    <location>
        <begin position="80"/>
        <end position="92"/>
    </location>
</feature>
<organism evidence="2 3">
    <name type="scientific">Marasmius tenuissimus</name>
    <dbReference type="NCBI Taxonomy" id="585030"/>
    <lineage>
        <taxon>Eukaryota</taxon>
        <taxon>Fungi</taxon>
        <taxon>Dikarya</taxon>
        <taxon>Basidiomycota</taxon>
        <taxon>Agaricomycotina</taxon>
        <taxon>Agaricomycetes</taxon>
        <taxon>Agaricomycetidae</taxon>
        <taxon>Agaricales</taxon>
        <taxon>Marasmiineae</taxon>
        <taxon>Marasmiaceae</taxon>
        <taxon>Marasmius</taxon>
    </lineage>
</organism>
<feature type="compositionally biased region" description="Polar residues" evidence="1">
    <location>
        <begin position="235"/>
        <end position="255"/>
    </location>
</feature>
<comment type="caution">
    <text evidence="2">The sequence shown here is derived from an EMBL/GenBank/DDBJ whole genome shotgun (WGS) entry which is preliminary data.</text>
</comment>
<feature type="region of interest" description="Disordered" evidence="1">
    <location>
        <begin position="67"/>
        <end position="109"/>
    </location>
</feature>
<keyword evidence="3" id="KW-1185">Reference proteome</keyword>